<reference evidence="4" key="1">
    <citation type="journal article" date="2015" name="Nature">
        <title>Complex archaea that bridge the gap between prokaryotes and eukaryotes.</title>
        <authorList>
            <person name="Spang A."/>
            <person name="Saw J.H."/>
            <person name="Jorgensen S.L."/>
            <person name="Zaremba-Niedzwiedzka K."/>
            <person name="Martijn J."/>
            <person name="Lind A.E."/>
            <person name="van Eijk R."/>
            <person name="Schleper C."/>
            <person name="Guy L."/>
            <person name="Ettema T.J."/>
        </authorList>
    </citation>
    <scope>NUCLEOTIDE SEQUENCE</scope>
</reference>
<dbReference type="AlphaFoldDB" id="A0A0F9VGV2"/>
<dbReference type="EMBL" id="LAZR01000537">
    <property type="protein sequence ID" value="KKN65033.1"/>
    <property type="molecule type" value="Genomic_DNA"/>
</dbReference>
<evidence type="ECO:0000259" key="3">
    <source>
        <dbReference type="Pfam" id="PF13175"/>
    </source>
</evidence>
<dbReference type="Pfam" id="PF13175">
    <property type="entry name" value="AAA_15"/>
    <property type="match status" value="1"/>
</dbReference>
<accession>A0A0F9VGV2</accession>
<evidence type="ECO:0000313" key="4">
    <source>
        <dbReference type="EMBL" id="KKN65033.1"/>
    </source>
</evidence>
<feature type="region of interest" description="Disordered" evidence="2">
    <location>
        <begin position="411"/>
        <end position="442"/>
    </location>
</feature>
<comment type="caution">
    <text evidence="4">The sequence shown here is derived from an EMBL/GenBank/DDBJ whole genome shotgun (WGS) entry which is preliminary data.</text>
</comment>
<protein>
    <recommendedName>
        <fullName evidence="3">Endonuclease GajA/Old nuclease/RecF-like AAA domain-containing protein</fullName>
    </recommendedName>
</protein>
<keyword evidence="1" id="KW-0175">Coiled coil</keyword>
<dbReference type="Gene3D" id="3.40.50.300">
    <property type="entry name" value="P-loop containing nucleotide triphosphate hydrolases"/>
    <property type="match status" value="1"/>
</dbReference>
<dbReference type="SUPFAM" id="SSF52540">
    <property type="entry name" value="P-loop containing nucleoside triphosphate hydrolases"/>
    <property type="match status" value="1"/>
</dbReference>
<evidence type="ECO:0000256" key="2">
    <source>
        <dbReference type="SAM" id="MobiDB-lite"/>
    </source>
</evidence>
<dbReference type="InterPro" id="IPR027417">
    <property type="entry name" value="P-loop_NTPase"/>
</dbReference>
<dbReference type="InterPro" id="IPR041685">
    <property type="entry name" value="AAA_GajA/Old/RecF-like"/>
</dbReference>
<proteinExistence type="predicted"/>
<feature type="coiled-coil region" evidence="1">
    <location>
        <begin position="213"/>
        <end position="240"/>
    </location>
</feature>
<name>A0A0F9VGV2_9ZZZZ</name>
<evidence type="ECO:0000256" key="1">
    <source>
        <dbReference type="SAM" id="Coils"/>
    </source>
</evidence>
<gene>
    <name evidence="4" type="ORF">LCGC14_0485900</name>
</gene>
<feature type="domain" description="Endonuclease GajA/Old nuclease/RecF-like AAA" evidence="3">
    <location>
        <begin position="1"/>
        <end position="245"/>
    </location>
</feature>
<sequence>MKILKLEAENFKRLSVVEITPQGNLIPITGKNASGKSSVLDCIYAAFAGKGAVPGKPIRDGEASATIRLDCGDLIITRRFTERDSYLSVASAEGAEYKSPQKMLDALLGAFTFDPLTFSRQSAVAQFKALSDLVGLDFQQLEEANIVDYDERTALNRNAKSARASAENIQVSDNIPEDIVDTSLLVNELAEAGECNANIEREKEKRTSRTRMIDAMLEEATALKAKHKAAIKEINRLEVEAKQDKPLAEPIAITDLRQRIEVAGATNEAIILRDEARARKKEYATKAKKAEAESNMLTKHIEARKEQIAKAIASAKLPIEGLSLDDGQVFLNGIPFDQCSSAEVLRASVAIAMSANPQLRVIRIEEGSLLDNDGFELIAEMAKAEDYQVWIERVSDNGNVGIVMEDGHVKADNQEPAPHNLSEEQEGPLEGQEPQLFIVEDE</sequence>
<organism evidence="4">
    <name type="scientific">marine sediment metagenome</name>
    <dbReference type="NCBI Taxonomy" id="412755"/>
    <lineage>
        <taxon>unclassified sequences</taxon>
        <taxon>metagenomes</taxon>
        <taxon>ecological metagenomes</taxon>
    </lineage>
</organism>